<organism evidence="2 3">
    <name type="scientific">Niastella populi</name>
    <dbReference type="NCBI Taxonomy" id="550983"/>
    <lineage>
        <taxon>Bacteria</taxon>
        <taxon>Pseudomonadati</taxon>
        <taxon>Bacteroidota</taxon>
        <taxon>Chitinophagia</taxon>
        <taxon>Chitinophagales</taxon>
        <taxon>Chitinophagaceae</taxon>
        <taxon>Niastella</taxon>
    </lineage>
</organism>
<dbReference type="Pfam" id="PF04965">
    <property type="entry name" value="GPW_gp25"/>
    <property type="match status" value="1"/>
</dbReference>
<evidence type="ECO:0000313" key="2">
    <source>
        <dbReference type="EMBL" id="OQP68262.1"/>
    </source>
</evidence>
<sequence>MEPAVNTFLGRGWSFPPSFDRINNANQMASDVADIEESIRIILGTTPGERMMQPAFGCPIKNVVFEQMSANLVTEVNHIIGHALLNFEPRIKFLQAVFLDEIDNDGVIHIRIDYSIITTNTRHNIVYPFYMAEGTNVF</sequence>
<dbReference type="SUPFAM" id="SSF160719">
    <property type="entry name" value="gpW/gp25-like"/>
    <property type="match status" value="1"/>
</dbReference>
<protein>
    <recommendedName>
        <fullName evidence="1">IraD/Gp25-like domain-containing protein</fullName>
    </recommendedName>
</protein>
<keyword evidence="3" id="KW-1185">Reference proteome</keyword>
<dbReference type="STRING" id="550983.A4R26_00165"/>
<dbReference type="OrthoDB" id="9802846at2"/>
<evidence type="ECO:0000313" key="3">
    <source>
        <dbReference type="Proteomes" id="UP000192276"/>
    </source>
</evidence>
<dbReference type="EMBL" id="LWBP01000001">
    <property type="protein sequence ID" value="OQP68262.1"/>
    <property type="molecule type" value="Genomic_DNA"/>
</dbReference>
<dbReference type="Proteomes" id="UP000192276">
    <property type="component" value="Unassembled WGS sequence"/>
</dbReference>
<dbReference type="Gene3D" id="3.10.450.40">
    <property type="match status" value="1"/>
</dbReference>
<accession>A0A1V9GCI2</accession>
<feature type="domain" description="IraD/Gp25-like" evidence="1">
    <location>
        <begin position="31"/>
        <end position="120"/>
    </location>
</feature>
<comment type="caution">
    <text evidence="2">The sequence shown here is derived from an EMBL/GenBank/DDBJ whole genome shotgun (WGS) entry which is preliminary data.</text>
</comment>
<dbReference type="InterPro" id="IPR007048">
    <property type="entry name" value="IraD/Gp25-like"/>
</dbReference>
<proteinExistence type="predicted"/>
<reference evidence="3" key="1">
    <citation type="submission" date="2016-04" db="EMBL/GenBank/DDBJ databases">
        <authorList>
            <person name="Chen L."/>
            <person name="Zhuang W."/>
            <person name="Wang G."/>
        </authorList>
    </citation>
    <scope>NUCLEOTIDE SEQUENCE [LARGE SCALE GENOMIC DNA]</scope>
    <source>
        <strain evidence="3">208</strain>
    </source>
</reference>
<name>A0A1V9GCI2_9BACT</name>
<dbReference type="RefSeq" id="WP_081158417.1">
    <property type="nucleotide sequence ID" value="NZ_LWBP01000001.1"/>
</dbReference>
<dbReference type="AlphaFoldDB" id="A0A1V9GCI2"/>
<evidence type="ECO:0000259" key="1">
    <source>
        <dbReference type="Pfam" id="PF04965"/>
    </source>
</evidence>
<gene>
    <name evidence="2" type="ORF">A4R26_00165</name>
</gene>